<evidence type="ECO:0000313" key="2">
    <source>
        <dbReference type="Proteomes" id="UP000287372"/>
    </source>
</evidence>
<name>A0A3S9U8R6_9CAUD</name>
<proteinExistence type="predicted"/>
<protein>
    <submittedName>
        <fullName evidence="1">Uncharacterized protein</fullName>
    </submittedName>
</protein>
<accession>A0A3S9U8R6</accession>
<dbReference type="EMBL" id="MK279841">
    <property type="protein sequence ID" value="AZS06707.1"/>
    <property type="molecule type" value="Genomic_DNA"/>
</dbReference>
<dbReference type="KEGG" id="vg:55009846"/>
<reference evidence="1 2" key="1">
    <citation type="submission" date="2018-12" db="EMBL/GenBank/DDBJ databases">
        <authorList>
            <person name="Lieu J.K."/>
            <person name="Tian C.Z."/>
            <person name="Hsaio W.J."/>
            <person name="Shaffer C.D."/>
            <person name="Weston-Hafer K.A."/>
            <person name="Russell D.A."/>
            <person name="Pope W.H."/>
            <person name="Jacobs-Sera D."/>
            <person name="Hendrix R.W."/>
            <person name="Hatfull G.F."/>
        </authorList>
    </citation>
    <scope>NUCLEOTIDE SEQUENCE [LARGE SCALE GENOMIC DNA]</scope>
</reference>
<dbReference type="RefSeq" id="YP_009818503.1">
    <property type="nucleotide sequence ID" value="NC_048139.1"/>
</dbReference>
<dbReference type="Proteomes" id="UP000287372">
    <property type="component" value="Segment"/>
</dbReference>
<dbReference type="GeneID" id="55009846"/>
<keyword evidence="2" id="KW-1185">Reference proteome</keyword>
<organism evidence="1 2">
    <name type="scientific">Streptomyces phage Hiyaa</name>
    <dbReference type="NCBI Taxonomy" id="2499072"/>
    <lineage>
        <taxon>Viruses</taxon>
        <taxon>Duplodnaviria</taxon>
        <taxon>Heunggongvirae</taxon>
        <taxon>Uroviricota</taxon>
        <taxon>Caudoviricetes</taxon>
        <taxon>Hiyaavirus</taxon>
        <taxon>Hiyaavirus hiyaa</taxon>
    </lineage>
</organism>
<sequence length="419" mass="46121">MGADFHIHLPKRDDPDHCGREGCARHYSHPVHAPSEALRRLSELPPDLRPLEHHERASGAPYVPAQRDAAPATHTGRPAMHPGTTIRVAKMGEPQRDATPAEIAAYLKANPHMNQDPDLYCSHPNGFGPNGCPCGKGQPGEDDPETVRNIDTGEDVPATRCPECQEAVPTDQLLAHMRDVEASDQEDIDAMAELLGLPTLPPPNMTINTVGEDSPIWGRPIGCPVRERELAEGVPTSCPGRAGHTKGTIRRHLQTVHSWNGDQWNDWAESVNFLELPSVPKSILDEMEALGKRVDAFLDPDITMEQIMSDAQQNGTEILTEWWLKRAAAEAEGVVPKSIEYGSNSLMQLGRKMAQLQGREVSEAEALELGCWANCIQKIERWTDAVMRGERPSDDTILDAGVYLKMVQRIRDSGSWPGV</sequence>
<gene>
    <name evidence="1" type="primary">68</name>
    <name evidence="1" type="ORF">SEA_HIYAA_68</name>
</gene>
<evidence type="ECO:0000313" key="1">
    <source>
        <dbReference type="EMBL" id="AZS06707.1"/>
    </source>
</evidence>